<keyword evidence="1" id="KW-1133">Transmembrane helix</keyword>
<dbReference type="VEuPathDB" id="TriTrypDB:LMJLV39_360068500"/>
<dbReference type="EMBL" id="FR796432">
    <property type="protein sequence ID" value="CAJ09535.1"/>
    <property type="molecule type" value="Genomic_DNA"/>
</dbReference>
<dbReference type="Proteomes" id="UP000000542">
    <property type="component" value="Chromosome 36"/>
</dbReference>
<dbReference type="OMA" id="NVRWNRG"/>
<keyword evidence="1" id="KW-0812">Transmembrane</keyword>
<evidence type="ECO:0000313" key="3">
    <source>
        <dbReference type="EMBL" id="CAJ09535.1"/>
    </source>
</evidence>
<proteinExistence type="predicted"/>
<protein>
    <recommendedName>
        <fullName evidence="2">NERD domain-containing protein</fullName>
    </recommendedName>
</protein>
<feature type="transmembrane region" description="Helical" evidence="1">
    <location>
        <begin position="117"/>
        <end position="136"/>
    </location>
</feature>
<dbReference type="Pfam" id="PF08378">
    <property type="entry name" value="NERD"/>
    <property type="match status" value="1"/>
</dbReference>
<dbReference type="eggNOG" id="ENOG502QV0P">
    <property type="taxonomic scope" value="Eukaryota"/>
</dbReference>
<feature type="transmembrane region" description="Helical" evidence="1">
    <location>
        <begin position="29"/>
        <end position="52"/>
    </location>
</feature>
<name>Q4Q0K0_LEIMA</name>
<dbReference type="AlphaFoldDB" id="Q4Q0K0"/>
<evidence type="ECO:0000313" key="4">
    <source>
        <dbReference type="Proteomes" id="UP000000542"/>
    </source>
</evidence>
<sequence>MQQMRICRDRWPICPLGGRDVSSSHKLSFSFVFSLILLAAALIVFPTCRLFSANIHLVFLRTPSRYGAPLATHWYWCFVAAYPHLLLPPCTCVAESSLPSGACAHGMNAALSLLDDAVYILLGITTVLLCAVAFGLSRNVYRETLRAQARSQLRREDLLTHEQQNFLRSMQAEEKVEAVLRKAGWTDVFLRRRVAVARVGHNREIDVVAVGPIILVVEVKNWQGFVWSNGPRWYQCRNRKRMDTLEFEDVQEDNVEKAAALRRYIENARRVELPDSHLVQADAVLLGQDTGANGKRATWYSDKAIHKVCGRCVVPVVVFTHPHVKLDPSTVKAKKYVFTLDTFSVFAAHAIRGSIDLDALNDVAAASWWSSWLPFTPISRPLAPKSASAAAFLTEEQRNNVAGVVDVLRTWDLVYLLDHRLITGDLEKIDVPSAFCMYNRKHLLGINVRWNRGAVGLVKTLLTNSVGSVELVLTTAKRLAKKRKEKKPRNAEGNIAFPMKPKKNKENGYLVMKMAGTGKLETVLLCDVDHISLSRHLYESEKQLE</sequence>
<accession>Q4Q0K0</accession>
<dbReference type="InterPro" id="IPR011528">
    <property type="entry name" value="NERD"/>
</dbReference>
<evidence type="ECO:0000259" key="2">
    <source>
        <dbReference type="Pfam" id="PF08378"/>
    </source>
</evidence>
<dbReference type="GeneID" id="5655865"/>
<dbReference type="VEuPathDB" id="TriTrypDB:LMJFC_360073700"/>
<reference evidence="3 4" key="2">
    <citation type="journal article" date="2011" name="Genome Res.">
        <title>Chromosome and gene copy number variation allow major structural change between species and strains of Leishmania.</title>
        <authorList>
            <person name="Rogers M.B."/>
            <person name="Hilley J.D."/>
            <person name="Dickens N.J."/>
            <person name="Wilkes J."/>
            <person name="Bates P.A."/>
            <person name="Depledge D.P."/>
            <person name="Harris D."/>
            <person name="Her Y."/>
            <person name="Herzyk P."/>
            <person name="Imamura H."/>
            <person name="Otto T.D."/>
            <person name="Sanders M."/>
            <person name="Seeger K."/>
            <person name="Dujardin J.C."/>
            <person name="Berriman M."/>
            <person name="Smith D.F."/>
            <person name="Hertz-Fowler C."/>
            <person name="Mottram J.C."/>
        </authorList>
    </citation>
    <scope>NUCLEOTIDE SEQUENCE [LARGE SCALE GENOMIC DNA]</scope>
    <source>
        <strain evidence="4">MHOM/IL/81/Friedlin</strain>
    </source>
</reference>
<dbReference type="HOGENOM" id="CLU_500093_0_0_1"/>
<feature type="domain" description="NERD" evidence="2">
    <location>
        <begin position="170"/>
        <end position="268"/>
    </location>
</feature>
<evidence type="ECO:0000256" key="1">
    <source>
        <dbReference type="SAM" id="Phobius"/>
    </source>
</evidence>
<dbReference type="RefSeq" id="XP_001687148.1">
    <property type="nucleotide sequence ID" value="XM_001687096.1"/>
</dbReference>
<gene>
    <name evidence="3" type="ORF">LMJF_36_5610</name>
</gene>
<organism evidence="3 4">
    <name type="scientific">Leishmania major</name>
    <dbReference type="NCBI Taxonomy" id="5664"/>
    <lineage>
        <taxon>Eukaryota</taxon>
        <taxon>Discoba</taxon>
        <taxon>Euglenozoa</taxon>
        <taxon>Kinetoplastea</taxon>
        <taxon>Metakinetoplastina</taxon>
        <taxon>Trypanosomatida</taxon>
        <taxon>Trypanosomatidae</taxon>
        <taxon>Leishmaniinae</taxon>
        <taxon>Leishmania</taxon>
    </lineage>
</organism>
<dbReference type="VEuPathDB" id="TriTrypDB:LMJSD75_360068500"/>
<dbReference type="InParanoid" id="Q4Q0K0"/>
<reference evidence="3 4" key="1">
    <citation type="journal article" date="2005" name="Science">
        <title>The genome of the kinetoplastid parasite, Leishmania major.</title>
        <authorList>
            <person name="Ivens A.C."/>
            <person name="Peacock C.S."/>
            <person name="Worthey E.A."/>
            <person name="Murphy L."/>
            <person name="Aggarwal G."/>
            <person name="Berriman M."/>
            <person name="Sisk E."/>
            <person name="Rajandream M.A."/>
            <person name="Adlem E."/>
            <person name="Aert R."/>
            <person name="Anupama A."/>
            <person name="Apostolou Z."/>
            <person name="Attipoe P."/>
            <person name="Bason N."/>
            <person name="Bauser C."/>
            <person name="Beck A."/>
            <person name="Beverley S.M."/>
            <person name="Bianchettin G."/>
            <person name="Borzym K."/>
            <person name="Bothe G."/>
            <person name="Bruschi C.V."/>
            <person name="Collins M."/>
            <person name="Cadag E."/>
            <person name="Ciarloni L."/>
            <person name="Clayton C."/>
            <person name="Coulson R.M."/>
            <person name="Cronin A."/>
            <person name="Cruz A.K."/>
            <person name="Davies R.M."/>
            <person name="De Gaudenzi J."/>
            <person name="Dobson D.E."/>
            <person name="Duesterhoeft A."/>
            <person name="Fazelina G."/>
            <person name="Fosker N."/>
            <person name="Frasch A.C."/>
            <person name="Fraser A."/>
            <person name="Fuchs M."/>
            <person name="Gabel C."/>
            <person name="Goble A."/>
            <person name="Goffeau A."/>
            <person name="Harris D."/>
            <person name="Hertz-Fowler C."/>
            <person name="Hilbert H."/>
            <person name="Horn D."/>
            <person name="Huang Y."/>
            <person name="Klages S."/>
            <person name="Knights A."/>
            <person name="Kube M."/>
            <person name="Larke N."/>
            <person name="Litvin L."/>
            <person name="Lord A."/>
            <person name="Louie T."/>
            <person name="Marra M."/>
            <person name="Masuy D."/>
            <person name="Matthews K."/>
            <person name="Michaeli S."/>
            <person name="Mottram J.C."/>
            <person name="Muller-Auer S."/>
            <person name="Munden H."/>
            <person name="Nelson S."/>
            <person name="Norbertczak H."/>
            <person name="Oliver K."/>
            <person name="O'neil S."/>
            <person name="Pentony M."/>
            <person name="Pohl T.M."/>
            <person name="Price C."/>
            <person name="Purnelle B."/>
            <person name="Quail M.A."/>
            <person name="Rabbinowitsch E."/>
            <person name="Reinhardt R."/>
            <person name="Rieger M."/>
            <person name="Rinta J."/>
            <person name="Robben J."/>
            <person name="Robertson L."/>
            <person name="Ruiz J.C."/>
            <person name="Rutter S."/>
            <person name="Saunders D."/>
            <person name="Schafer M."/>
            <person name="Schein J."/>
            <person name="Schwartz D.C."/>
            <person name="Seeger K."/>
            <person name="Seyler A."/>
            <person name="Sharp S."/>
            <person name="Shin H."/>
            <person name="Sivam D."/>
            <person name="Squares R."/>
            <person name="Squares S."/>
            <person name="Tosato V."/>
            <person name="Vogt C."/>
            <person name="Volckaert G."/>
            <person name="Wambutt R."/>
            <person name="Warren T."/>
            <person name="Wedler H."/>
            <person name="Woodward J."/>
            <person name="Zhou S."/>
            <person name="Zimmermann W."/>
            <person name="Smith D.F."/>
            <person name="Blackwell J.M."/>
            <person name="Stuart K.D."/>
            <person name="Barrell B."/>
            <person name="Myler P.J."/>
        </authorList>
    </citation>
    <scope>NUCLEOTIDE SEQUENCE [LARGE SCALE GENOMIC DNA]</scope>
    <source>
        <strain evidence="4">MHOM/IL/81/Friedlin</strain>
    </source>
</reference>
<dbReference type="PANTHER" id="PTHR35287">
    <property type="entry name" value="SI:ZFOS-911D5.4"/>
    <property type="match status" value="1"/>
</dbReference>
<dbReference type="VEuPathDB" id="TriTrypDB:LmjF.36.5610"/>
<dbReference type="PANTHER" id="PTHR35287:SF1">
    <property type="entry name" value="SI:ZFOS-911D5.4"/>
    <property type="match status" value="1"/>
</dbReference>
<dbReference type="KEGG" id="lma:LMJF_36_5610"/>
<keyword evidence="1" id="KW-0472">Membrane</keyword>
<keyword evidence="4" id="KW-1185">Reference proteome</keyword>